<dbReference type="InterPro" id="IPR002938">
    <property type="entry name" value="FAD-bd"/>
</dbReference>
<evidence type="ECO:0000259" key="3">
    <source>
        <dbReference type="Pfam" id="PF01494"/>
    </source>
</evidence>
<name>A0A255YU17_9PROT</name>
<evidence type="ECO:0000313" key="4">
    <source>
        <dbReference type="EMBL" id="OYQ32727.1"/>
    </source>
</evidence>
<dbReference type="OrthoDB" id="4230779at2"/>
<dbReference type="AlphaFoldDB" id="A0A255YU17"/>
<dbReference type="GO" id="GO:0071949">
    <property type="term" value="F:FAD binding"/>
    <property type="evidence" value="ECO:0007669"/>
    <property type="project" value="InterPro"/>
</dbReference>
<dbReference type="SUPFAM" id="SSF51905">
    <property type="entry name" value="FAD/NAD(P)-binding domain"/>
    <property type="match status" value="1"/>
</dbReference>
<comment type="caution">
    <text evidence="4">The sequence shown here is derived from an EMBL/GenBank/DDBJ whole genome shotgun (WGS) entry which is preliminary data.</text>
</comment>
<dbReference type="InterPro" id="IPR036188">
    <property type="entry name" value="FAD/NAD-bd_sf"/>
</dbReference>
<dbReference type="PANTHER" id="PTHR13789:SF309">
    <property type="entry name" value="PUTATIVE (AFU_ORTHOLOGUE AFUA_6G14510)-RELATED"/>
    <property type="match status" value="1"/>
</dbReference>
<keyword evidence="5" id="KW-1185">Reference proteome</keyword>
<evidence type="ECO:0000256" key="2">
    <source>
        <dbReference type="ARBA" id="ARBA00023033"/>
    </source>
</evidence>
<protein>
    <submittedName>
        <fullName evidence="4">Oxidoreductase</fullName>
    </submittedName>
</protein>
<dbReference type="Proteomes" id="UP000216998">
    <property type="component" value="Unassembled WGS sequence"/>
</dbReference>
<evidence type="ECO:0000313" key="5">
    <source>
        <dbReference type="Proteomes" id="UP000216998"/>
    </source>
</evidence>
<dbReference type="InterPro" id="IPR050493">
    <property type="entry name" value="FAD-dep_Monooxygenase_BioMet"/>
</dbReference>
<keyword evidence="2" id="KW-0503">Monooxygenase</keyword>
<proteinExistence type="predicted"/>
<evidence type="ECO:0000256" key="1">
    <source>
        <dbReference type="ARBA" id="ARBA00023002"/>
    </source>
</evidence>
<dbReference type="Gene3D" id="3.50.50.60">
    <property type="entry name" value="FAD/NAD(P)-binding domain"/>
    <property type="match status" value="1"/>
</dbReference>
<keyword evidence="1" id="KW-0560">Oxidoreductase</keyword>
<dbReference type="Pfam" id="PF01494">
    <property type="entry name" value="FAD_binding_3"/>
    <property type="match status" value="1"/>
</dbReference>
<dbReference type="GO" id="GO:0004497">
    <property type="term" value="F:monooxygenase activity"/>
    <property type="evidence" value="ECO:0007669"/>
    <property type="project" value="UniProtKB-KW"/>
</dbReference>
<organism evidence="4 5">
    <name type="scientific">Niveispirillum lacus</name>
    <dbReference type="NCBI Taxonomy" id="1981099"/>
    <lineage>
        <taxon>Bacteria</taxon>
        <taxon>Pseudomonadati</taxon>
        <taxon>Pseudomonadota</taxon>
        <taxon>Alphaproteobacteria</taxon>
        <taxon>Rhodospirillales</taxon>
        <taxon>Azospirillaceae</taxon>
        <taxon>Niveispirillum</taxon>
    </lineage>
</organism>
<gene>
    <name evidence="4" type="ORF">CHU95_18395</name>
</gene>
<dbReference type="PANTHER" id="PTHR13789">
    <property type="entry name" value="MONOOXYGENASE"/>
    <property type="match status" value="1"/>
</dbReference>
<accession>A0A255YU17</accession>
<reference evidence="4 5" key="1">
    <citation type="submission" date="2017-07" db="EMBL/GenBank/DDBJ databases">
        <title>Niveispirillum cyanobacteriorum sp. nov., isolated from cyanobacterial aggregates in a eutrophic lake.</title>
        <authorList>
            <person name="Cai H."/>
        </authorList>
    </citation>
    <scope>NUCLEOTIDE SEQUENCE [LARGE SCALE GENOMIC DNA]</scope>
    <source>
        <strain evidence="5">TH1-14</strain>
    </source>
</reference>
<dbReference type="PRINTS" id="PR00420">
    <property type="entry name" value="RNGMNOXGNASE"/>
</dbReference>
<sequence>MAWEEHVSLIRSALVVGGGIAGMSATLVLSRLGVAVDVIDQDPAWRVYGAGISITGPTLRAFHRLGILDDFRQHGYCADSTRLFTPSGHPIGEVAIPPLAADLPSGGGIMRPVLHEILASRTRAAAADIRLGVTIETYAEDADSAEVTFSDGRTGRYDLVIGADGIYSRTRSLLFPDAPKPRFTGQACWRTTAPRPEAVKGVEMFLGAPIKAGVNPCSPNQMYLFALEAIAPDTRHAEADLPGLLRERLAGFGGSIGFVRDQITDQSVVNFRPLEALLLPGPWHTRRALLIGDAAHATTPHLASGAGMAMEDAVVLGDVLATADSLGATFNAFMARRYDRAAMVVNNSVRLGEIELSGVHSDEHPRLMNQTMAALAQPL</sequence>
<feature type="domain" description="FAD-binding" evidence="3">
    <location>
        <begin position="13"/>
        <end position="323"/>
    </location>
</feature>
<dbReference type="EMBL" id="NOXU01000031">
    <property type="protein sequence ID" value="OYQ32727.1"/>
    <property type="molecule type" value="Genomic_DNA"/>
</dbReference>
<dbReference type="NCBIfam" id="NF005313">
    <property type="entry name" value="PRK06847.1"/>
    <property type="match status" value="1"/>
</dbReference>